<accession>A0A7J5ZGA6</accession>
<evidence type="ECO:0000256" key="1">
    <source>
        <dbReference type="ARBA" id="ARBA00004141"/>
    </source>
</evidence>
<keyword evidence="3" id="KW-1133">Transmembrane helix</keyword>
<proteinExistence type="predicted"/>
<feature type="compositionally biased region" description="Basic and acidic residues" evidence="2">
    <location>
        <begin position="100"/>
        <end position="110"/>
    </location>
</feature>
<dbReference type="EMBL" id="JAAKFY010000002">
    <property type="protein sequence ID" value="KAF3860835.1"/>
    <property type="molecule type" value="Genomic_DNA"/>
</dbReference>
<protein>
    <recommendedName>
        <fullName evidence="6">Monocarboxylate transporter</fullName>
    </recommendedName>
</protein>
<dbReference type="OrthoDB" id="6499973at2759"/>
<dbReference type="InterPro" id="IPR036259">
    <property type="entry name" value="MFS_trans_sf"/>
</dbReference>
<evidence type="ECO:0000256" key="3">
    <source>
        <dbReference type="SAM" id="Phobius"/>
    </source>
</evidence>
<sequence length="126" mass="14021">MDLVGAQRFSSAVGLVTIVECGPVLLGPPLTGSFYNYYEHYDYTYVSSGIILIVASGILFVGMTINYRMLAREKKEEERREREEPKEELTAMLAPPSPSKSDEEAEKKAPEAVALENVARMDEDTV</sequence>
<dbReference type="AlphaFoldDB" id="A0A7J5ZGA6"/>
<keyword evidence="3" id="KW-0472">Membrane</keyword>
<feature type="transmembrane region" description="Helical" evidence="3">
    <location>
        <begin position="12"/>
        <end position="31"/>
    </location>
</feature>
<evidence type="ECO:0008006" key="6">
    <source>
        <dbReference type="Google" id="ProtNLM"/>
    </source>
</evidence>
<dbReference type="Proteomes" id="UP000518266">
    <property type="component" value="Unassembled WGS sequence"/>
</dbReference>
<evidence type="ECO:0000313" key="4">
    <source>
        <dbReference type="EMBL" id="KAF3860835.1"/>
    </source>
</evidence>
<keyword evidence="3" id="KW-0812">Transmembrane</keyword>
<feature type="transmembrane region" description="Helical" evidence="3">
    <location>
        <begin position="43"/>
        <end position="65"/>
    </location>
</feature>
<reference evidence="4 5" key="1">
    <citation type="submission" date="2020-03" db="EMBL/GenBank/DDBJ databases">
        <title>Dissostichus mawsoni Genome sequencing and assembly.</title>
        <authorList>
            <person name="Park H."/>
        </authorList>
    </citation>
    <scope>NUCLEOTIDE SEQUENCE [LARGE SCALE GENOMIC DNA]</scope>
    <source>
        <strain evidence="4">DM0001</strain>
        <tissue evidence="4">Muscle</tissue>
    </source>
</reference>
<dbReference type="SUPFAM" id="SSF103473">
    <property type="entry name" value="MFS general substrate transporter"/>
    <property type="match status" value="1"/>
</dbReference>
<comment type="subcellular location">
    <subcellularLocation>
        <location evidence="1">Membrane</location>
        <topology evidence="1">Multi-pass membrane protein</topology>
    </subcellularLocation>
</comment>
<gene>
    <name evidence="4" type="ORF">F7725_001090</name>
</gene>
<comment type="caution">
    <text evidence="4">The sequence shown here is derived from an EMBL/GenBank/DDBJ whole genome shotgun (WGS) entry which is preliminary data.</text>
</comment>
<feature type="compositionally biased region" description="Basic and acidic residues" evidence="2">
    <location>
        <begin position="73"/>
        <end position="89"/>
    </location>
</feature>
<evidence type="ECO:0000313" key="5">
    <source>
        <dbReference type="Proteomes" id="UP000518266"/>
    </source>
</evidence>
<keyword evidence="5" id="KW-1185">Reference proteome</keyword>
<organism evidence="4 5">
    <name type="scientific">Dissostichus mawsoni</name>
    <name type="common">Antarctic cod</name>
    <dbReference type="NCBI Taxonomy" id="36200"/>
    <lineage>
        <taxon>Eukaryota</taxon>
        <taxon>Metazoa</taxon>
        <taxon>Chordata</taxon>
        <taxon>Craniata</taxon>
        <taxon>Vertebrata</taxon>
        <taxon>Euteleostomi</taxon>
        <taxon>Actinopterygii</taxon>
        <taxon>Neopterygii</taxon>
        <taxon>Teleostei</taxon>
        <taxon>Neoteleostei</taxon>
        <taxon>Acanthomorphata</taxon>
        <taxon>Eupercaria</taxon>
        <taxon>Perciformes</taxon>
        <taxon>Notothenioidei</taxon>
        <taxon>Nototheniidae</taxon>
        <taxon>Dissostichus</taxon>
    </lineage>
</organism>
<dbReference type="GO" id="GO:0016020">
    <property type="term" value="C:membrane"/>
    <property type="evidence" value="ECO:0007669"/>
    <property type="project" value="UniProtKB-SubCell"/>
</dbReference>
<name>A0A7J5ZGA6_DISMA</name>
<evidence type="ECO:0000256" key="2">
    <source>
        <dbReference type="SAM" id="MobiDB-lite"/>
    </source>
</evidence>
<feature type="region of interest" description="Disordered" evidence="2">
    <location>
        <begin position="73"/>
        <end position="126"/>
    </location>
</feature>